<dbReference type="AlphaFoldDB" id="A0A6L3VMV3"/>
<dbReference type="RefSeq" id="WP_151542978.1">
    <property type="nucleotide sequence ID" value="NZ_WBMR01000089.1"/>
</dbReference>
<comment type="caution">
    <text evidence="6">The sequence shown here is derived from an EMBL/GenBank/DDBJ whole genome shotgun (WGS) entry which is preliminary data.</text>
</comment>
<dbReference type="Pfam" id="PF00440">
    <property type="entry name" value="TetR_N"/>
    <property type="match status" value="1"/>
</dbReference>
<organism evidence="6 7">
    <name type="scientific">Actinomadura montaniterrae</name>
    <dbReference type="NCBI Taxonomy" id="1803903"/>
    <lineage>
        <taxon>Bacteria</taxon>
        <taxon>Bacillati</taxon>
        <taxon>Actinomycetota</taxon>
        <taxon>Actinomycetes</taxon>
        <taxon>Streptosporangiales</taxon>
        <taxon>Thermomonosporaceae</taxon>
        <taxon>Actinomadura</taxon>
    </lineage>
</organism>
<protein>
    <submittedName>
        <fullName evidence="6">TetR family transcriptional regulator</fullName>
    </submittedName>
</protein>
<evidence type="ECO:0000256" key="2">
    <source>
        <dbReference type="ARBA" id="ARBA00023125"/>
    </source>
</evidence>
<evidence type="ECO:0000313" key="6">
    <source>
        <dbReference type="EMBL" id="KAB2375051.1"/>
    </source>
</evidence>
<proteinExistence type="predicted"/>
<keyword evidence="7" id="KW-1185">Reference proteome</keyword>
<dbReference type="SUPFAM" id="SSF48498">
    <property type="entry name" value="Tetracyclin repressor-like, C-terminal domain"/>
    <property type="match status" value="1"/>
</dbReference>
<evidence type="ECO:0000256" key="4">
    <source>
        <dbReference type="PROSITE-ProRule" id="PRU00335"/>
    </source>
</evidence>
<dbReference type="InterPro" id="IPR009057">
    <property type="entry name" value="Homeodomain-like_sf"/>
</dbReference>
<evidence type="ECO:0000259" key="5">
    <source>
        <dbReference type="PROSITE" id="PS50977"/>
    </source>
</evidence>
<gene>
    <name evidence="6" type="ORF">F9B16_26845</name>
</gene>
<dbReference type="SUPFAM" id="SSF46689">
    <property type="entry name" value="Homeodomain-like"/>
    <property type="match status" value="1"/>
</dbReference>
<dbReference type="InterPro" id="IPR036271">
    <property type="entry name" value="Tet_transcr_reg_TetR-rel_C_sf"/>
</dbReference>
<keyword evidence="3" id="KW-0804">Transcription</keyword>
<keyword evidence="2 4" id="KW-0238">DNA-binding</keyword>
<evidence type="ECO:0000256" key="1">
    <source>
        <dbReference type="ARBA" id="ARBA00023015"/>
    </source>
</evidence>
<keyword evidence="1" id="KW-0805">Transcription regulation</keyword>
<dbReference type="InterPro" id="IPR011075">
    <property type="entry name" value="TetR_C"/>
</dbReference>
<dbReference type="InterPro" id="IPR001647">
    <property type="entry name" value="HTH_TetR"/>
</dbReference>
<dbReference type="Gene3D" id="1.10.357.10">
    <property type="entry name" value="Tetracycline Repressor, domain 2"/>
    <property type="match status" value="1"/>
</dbReference>
<dbReference type="GO" id="GO:0003677">
    <property type="term" value="F:DNA binding"/>
    <property type="evidence" value="ECO:0007669"/>
    <property type="project" value="UniProtKB-UniRule"/>
</dbReference>
<evidence type="ECO:0000256" key="3">
    <source>
        <dbReference type="ARBA" id="ARBA00023163"/>
    </source>
</evidence>
<accession>A0A6L3VMV3</accession>
<dbReference type="EMBL" id="WBMR01000089">
    <property type="protein sequence ID" value="KAB2375051.1"/>
    <property type="molecule type" value="Genomic_DNA"/>
</dbReference>
<dbReference type="PROSITE" id="PS50977">
    <property type="entry name" value="HTH_TETR_2"/>
    <property type="match status" value="1"/>
</dbReference>
<sequence>MPRTSDARERLVRSAARLFLTRSYQSVGVEELCAAADVRRGSFYHFFPAKSDLAKAVIDHHAAALWARLDQAAGASPASDGAAEAAARLHAMADAVGEIQAGFEARFGRVVGCPFGNLAAELATTEDGLRAHLAAVFAGWERRLAVLCRAAADRGALRDGVDPDLLATILVAQFQGMILLAKTGRSDASQIPRALHQVIAANLRERA</sequence>
<name>A0A6L3VMV3_9ACTN</name>
<feature type="DNA-binding region" description="H-T-H motif" evidence="4">
    <location>
        <begin position="28"/>
        <end position="47"/>
    </location>
</feature>
<dbReference type="PANTHER" id="PTHR47506">
    <property type="entry name" value="TRANSCRIPTIONAL REGULATORY PROTEIN"/>
    <property type="match status" value="1"/>
</dbReference>
<dbReference type="OrthoDB" id="4541465at2"/>
<dbReference type="PANTHER" id="PTHR47506:SF3">
    <property type="entry name" value="HTH-TYPE TRANSCRIPTIONAL REGULATOR LMRA"/>
    <property type="match status" value="1"/>
</dbReference>
<evidence type="ECO:0000313" key="7">
    <source>
        <dbReference type="Proteomes" id="UP000483004"/>
    </source>
</evidence>
<dbReference type="Pfam" id="PF16925">
    <property type="entry name" value="TetR_C_13"/>
    <property type="match status" value="1"/>
</dbReference>
<feature type="domain" description="HTH tetR-type" evidence="5">
    <location>
        <begin position="5"/>
        <end position="65"/>
    </location>
</feature>
<reference evidence="6 7" key="1">
    <citation type="submission" date="2019-09" db="EMBL/GenBank/DDBJ databases">
        <title>Actinomadura physcomitrii sp. nov., a novel actinomycete isolated from moss [Physcomitrium sphaericum (Ludw) Fuernr].</title>
        <authorList>
            <person name="Liu C."/>
            <person name="Zhuang X."/>
        </authorList>
    </citation>
    <scope>NUCLEOTIDE SEQUENCE [LARGE SCALE GENOMIC DNA]</scope>
    <source>
        <strain evidence="6 7">CYP1-1B</strain>
    </source>
</reference>
<dbReference type="Proteomes" id="UP000483004">
    <property type="component" value="Unassembled WGS sequence"/>
</dbReference>